<dbReference type="GO" id="GO:0016874">
    <property type="term" value="F:ligase activity"/>
    <property type="evidence" value="ECO:0007669"/>
    <property type="project" value="UniProtKB-KW"/>
</dbReference>
<dbReference type="RefSeq" id="XP_030047269.1">
    <property type="nucleotide sequence ID" value="XM_030191409.1"/>
</dbReference>
<evidence type="ECO:0000256" key="8">
    <source>
        <dbReference type="ARBA" id="ARBA00023098"/>
    </source>
</evidence>
<dbReference type="CDD" id="cd17654">
    <property type="entry name" value="A_NRPS_acs4"/>
    <property type="match status" value="1"/>
</dbReference>
<keyword evidence="2" id="KW-0596">Phosphopantetheine</keyword>
<feature type="domain" description="Carrier" evidence="11">
    <location>
        <begin position="577"/>
        <end position="654"/>
    </location>
</feature>
<dbReference type="PANTHER" id="PTHR44394:SF1">
    <property type="entry name" value="BETA-ALANINE-ACTIVATING ENZYME"/>
    <property type="match status" value="1"/>
</dbReference>
<dbReference type="SUPFAM" id="SSF56801">
    <property type="entry name" value="Acetyl-CoA synthetase-like"/>
    <property type="match status" value="1"/>
</dbReference>
<accession>A0A6P7XAW4</accession>
<dbReference type="Gene3D" id="3.30.300.30">
    <property type="match status" value="1"/>
</dbReference>
<dbReference type="InterPro" id="IPR011047">
    <property type="entry name" value="Quinoprotein_ADH-like_sf"/>
</dbReference>
<name>A0A6P7XAW4_9AMPH</name>
<gene>
    <name evidence="13 14 15" type="primary">AASDH</name>
</gene>
<dbReference type="InterPro" id="IPR048005">
    <property type="entry name" value="AASDH_AMP"/>
</dbReference>
<evidence type="ECO:0000256" key="7">
    <source>
        <dbReference type="ARBA" id="ARBA00022840"/>
    </source>
</evidence>
<protein>
    <recommendedName>
        <fullName evidence="9">Beta-alanine-activating enzyme</fullName>
    </recommendedName>
    <alternativeName>
        <fullName evidence="10">Acyl-CoA synthetase family member 4</fullName>
    </alternativeName>
</protein>
<dbReference type="AlphaFoldDB" id="A0A6P7XAW4"/>
<dbReference type="Proteomes" id="UP000515156">
    <property type="component" value="Chromosome 2"/>
</dbReference>
<evidence type="ECO:0000256" key="5">
    <source>
        <dbReference type="ARBA" id="ARBA00022741"/>
    </source>
</evidence>
<dbReference type="Pfam" id="PF13570">
    <property type="entry name" value="Beta-prop_ACSF4"/>
    <property type="match status" value="1"/>
</dbReference>
<evidence type="ECO:0000313" key="13">
    <source>
        <dbReference type="RefSeq" id="XP_030047269.1"/>
    </source>
</evidence>
<evidence type="ECO:0000256" key="3">
    <source>
        <dbReference type="ARBA" id="ARBA00022553"/>
    </source>
</evidence>
<dbReference type="Gene3D" id="3.40.50.12780">
    <property type="entry name" value="N-terminal domain of ligase-like"/>
    <property type="match status" value="1"/>
</dbReference>
<dbReference type="InterPro" id="IPR036736">
    <property type="entry name" value="ACP-like_sf"/>
</dbReference>
<dbReference type="InterPro" id="IPR025110">
    <property type="entry name" value="AMP-bd_C"/>
</dbReference>
<dbReference type="InterPro" id="IPR018391">
    <property type="entry name" value="PQQ_b-propeller_rpt"/>
</dbReference>
<evidence type="ECO:0000313" key="12">
    <source>
        <dbReference type="Proteomes" id="UP000515156"/>
    </source>
</evidence>
<organism evidence="12 13">
    <name type="scientific">Microcaecilia unicolor</name>
    <dbReference type="NCBI Taxonomy" id="1415580"/>
    <lineage>
        <taxon>Eukaryota</taxon>
        <taxon>Metazoa</taxon>
        <taxon>Chordata</taxon>
        <taxon>Craniata</taxon>
        <taxon>Vertebrata</taxon>
        <taxon>Euteleostomi</taxon>
        <taxon>Amphibia</taxon>
        <taxon>Gymnophiona</taxon>
        <taxon>Siphonopidae</taxon>
        <taxon>Microcaecilia</taxon>
    </lineage>
</organism>
<dbReference type="InterPro" id="IPR009081">
    <property type="entry name" value="PP-bd_ACP"/>
</dbReference>
<dbReference type="Gene3D" id="2.40.10.480">
    <property type="match status" value="1"/>
</dbReference>
<dbReference type="SUPFAM" id="SSF50998">
    <property type="entry name" value="Quinoprotein alcohol dehydrogenase-like"/>
    <property type="match status" value="1"/>
</dbReference>
<dbReference type="InterPro" id="IPR042099">
    <property type="entry name" value="ANL_N_sf"/>
</dbReference>
<dbReference type="Pfam" id="PF00501">
    <property type="entry name" value="AMP-binding"/>
    <property type="match status" value="1"/>
</dbReference>
<dbReference type="Gene3D" id="1.10.1200.10">
    <property type="entry name" value="ACP-like"/>
    <property type="match status" value="1"/>
</dbReference>
<dbReference type="Pfam" id="PF13193">
    <property type="entry name" value="AMP-binding_C"/>
    <property type="match status" value="1"/>
</dbReference>
<evidence type="ECO:0000256" key="6">
    <source>
        <dbReference type="ARBA" id="ARBA00022832"/>
    </source>
</evidence>
<evidence type="ECO:0000256" key="4">
    <source>
        <dbReference type="ARBA" id="ARBA00022598"/>
    </source>
</evidence>
<keyword evidence="3" id="KW-0597">Phosphoprotein</keyword>
<dbReference type="GO" id="GO:0005524">
    <property type="term" value="F:ATP binding"/>
    <property type="evidence" value="ECO:0007669"/>
    <property type="project" value="UniProtKB-KW"/>
</dbReference>
<dbReference type="PANTHER" id="PTHR44394">
    <property type="entry name" value="BETA-ALANINE-ACTIVATING ENZYME"/>
    <property type="match status" value="1"/>
</dbReference>
<dbReference type="InterPro" id="IPR020845">
    <property type="entry name" value="AMP-binding_CS"/>
</dbReference>
<dbReference type="InterPro" id="IPR015943">
    <property type="entry name" value="WD40/YVTN_repeat-like_dom_sf"/>
</dbReference>
<evidence type="ECO:0000256" key="10">
    <source>
        <dbReference type="ARBA" id="ARBA00078906"/>
    </source>
</evidence>
<keyword evidence="6" id="KW-0276">Fatty acid metabolism</keyword>
<evidence type="ECO:0000256" key="1">
    <source>
        <dbReference type="ARBA" id="ARBA00006432"/>
    </source>
</evidence>
<keyword evidence="5" id="KW-0547">Nucleotide-binding</keyword>
<keyword evidence="8" id="KW-0443">Lipid metabolism</keyword>
<keyword evidence="4" id="KW-0436">Ligase</keyword>
<dbReference type="InterPro" id="IPR000873">
    <property type="entry name" value="AMP-dep_synth/lig_dom"/>
</dbReference>
<comment type="similarity">
    <text evidence="1">Belongs to the ATP-dependent AMP-binding enzyme family.</text>
</comment>
<evidence type="ECO:0000313" key="15">
    <source>
        <dbReference type="RefSeq" id="XP_030047271.1"/>
    </source>
</evidence>
<dbReference type="InterPro" id="IPR045851">
    <property type="entry name" value="AMP-bd_C_sf"/>
</dbReference>
<evidence type="ECO:0000313" key="14">
    <source>
        <dbReference type="RefSeq" id="XP_030047270.1"/>
    </source>
</evidence>
<evidence type="ECO:0000256" key="2">
    <source>
        <dbReference type="ARBA" id="ARBA00022450"/>
    </source>
</evidence>
<dbReference type="InterPro" id="IPR052091">
    <property type="entry name" value="Beta-ala_Activ/Resist"/>
</dbReference>
<dbReference type="PROSITE" id="PS50075">
    <property type="entry name" value="CARRIER"/>
    <property type="match status" value="1"/>
</dbReference>
<dbReference type="FunFam" id="3.40.50.12780:FF:000027">
    <property type="entry name" value="AASDH isoform 4"/>
    <property type="match status" value="1"/>
</dbReference>
<evidence type="ECO:0000259" key="11">
    <source>
        <dbReference type="PROSITE" id="PS50075"/>
    </source>
</evidence>
<dbReference type="PROSITE" id="PS00455">
    <property type="entry name" value="AMP_BINDING"/>
    <property type="match status" value="1"/>
</dbReference>
<dbReference type="OrthoDB" id="408177at2759"/>
<reference evidence="13 14" key="1">
    <citation type="submission" date="2025-04" db="UniProtKB">
        <authorList>
            <consortium name="RefSeq"/>
        </authorList>
    </citation>
    <scope>IDENTIFICATION</scope>
</reference>
<sequence>MAAFSPLQVMADVVQMTLHELVLQAADLYADRRAVCFDDCSNKPPLSYTYKEVVGFAKELMHFLRKHCDSPGRCEIGLYCYPGINLASWILGILQVPAAYCPVDPEAPPHLSSYLMRKYNLKYVLVEHDRLETFRYSHSDCSQHVSSEIHHLGLTLFKMHLNSTATSVLLDESQSTHQNTSISRDQKEDKVNILEHAEGSYMDIRKTPLAYVLHTSGTTGIPKIVRVPHTCIVLNILHLRSVFRVTQDDLLFLASPLTFDPSIIELFIALTSGACLLIVPHIIRMMPEKLGNALFHHHRITVLQATPTFLRRFGTSSIRSMILSTNCSLRVLALGGEAFPAMNVFRSWREAGNQTQIFNLYGITEVSSWATCYQIPEEAFDDRLRKNTGQFEDYPVPLGSPLFRTQVEIRDASGLALQEGEGQLFVGGEERICFLDDEVIVPLGTLRGTGDFAAVKGTNMFFMGRNDSQIKRHGKRVNIGVVQQAAESLSQVETCAVTWYQQETLVLFVVPRGNVEEREIFKELRKCLPSPAIPDELLLIEALPFTSHGKIDTSKLNKIYGLHLQKKRHSCLVAGEEELWGRLQFIWKSLLGLPEDSSSVPEDSMFLSSGGDSLTSLRLQEEVENLVGRAVPGLLEVILSKTIADIYSHVSKAVFQHGDLKGIHHNKKRKLSLTDNEENSGQYVTLQGLESHYIVENGLKSFVALSRGNRVFMNTPKLIDSSYEIESPRRTFRHHLPCFCPVSYITEKGVRSVTTHGVKSSSPATETGMCNNAPTKQNLLSVPQLTLGIRWKSDTGKCVDASPLAVVSAEDKFSATIYIGSHSHRMQALDLHSGIVKWERILGNRIESSACVSKCGNFIIVGCYDGLVYILKSSTGETFWTFTTEDAVRSSATLDTSTGLVFIGSHDQHTYALNINAKTCVWKLHCGGGSVFSSPCVNIQPHLLYIATLAGLLLAVNPNTGCSIWTYSCGKPLFSSPQCNQEYVCVGCVDKNLYCFNHSGQKIWHFSTNGPVFSSPCLTEQAVLFGSHDTIIYCCGMDGNLMWKFETNAKVYATPCVFCFHGIRNSSYVAAASTDGKLWILDAQNGLLRSVYELPGEVFSSPVVWGTKLVVGCRNDYIYCLDLHATETQ</sequence>
<dbReference type="RefSeq" id="XP_030047270.1">
    <property type="nucleotide sequence ID" value="XM_030191410.1"/>
</dbReference>
<dbReference type="RefSeq" id="XP_030047271.1">
    <property type="nucleotide sequence ID" value="XM_030191411.1"/>
</dbReference>
<dbReference type="KEGG" id="muo:115461541"/>
<dbReference type="GO" id="GO:0006631">
    <property type="term" value="P:fatty acid metabolic process"/>
    <property type="evidence" value="ECO:0007669"/>
    <property type="project" value="UniProtKB-KW"/>
</dbReference>
<dbReference type="Gene3D" id="2.130.10.10">
    <property type="entry name" value="YVTN repeat-like/Quinoprotein amine dehydrogenase"/>
    <property type="match status" value="2"/>
</dbReference>
<keyword evidence="12" id="KW-1185">Reference proteome</keyword>
<dbReference type="GeneID" id="115461541"/>
<dbReference type="InterPro" id="IPR002372">
    <property type="entry name" value="PQQ_rpt_dom"/>
</dbReference>
<keyword evidence="7" id="KW-0067">ATP-binding</keyword>
<dbReference type="Pfam" id="PF00550">
    <property type="entry name" value="PP-binding"/>
    <property type="match status" value="1"/>
</dbReference>
<proteinExistence type="inferred from homology"/>
<evidence type="ECO:0000256" key="9">
    <source>
        <dbReference type="ARBA" id="ARBA00068526"/>
    </source>
</evidence>
<dbReference type="GO" id="GO:0043041">
    <property type="term" value="P:amino acid activation for nonribosomal peptide biosynthetic process"/>
    <property type="evidence" value="ECO:0007669"/>
    <property type="project" value="TreeGrafter"/>
</dbReference>
<dbReference type="SMART" id="SM00564">
    <property type="entry name" value="PQQ"/>
    <property type="match status" value="7"/>
</dbReference>
<dbReference type="CTD" id="132949"/>
<dbReference type="SUPFAM" id="SSF47336">
    <property type="entry name" value="ACP-like"/>
    <property type="match status" value="1"/>
</dbReference>